<evidence type="ECO:0000259" key="1">
    <source>
        <dbReference type="Pfam" id="PF00144"/>
    </source>
</evidence>
<dbReference type="Proteomes" id="UP001257277">
    <property type="component" value="Unassembled WGS sequence"/>
</dbReference>
<organism evidence="2 3">
    <name type="scientific">Asprobacillus argus</name>
    <dbReference type="NCBI Taxonomy" id="3076534"/>
    <lineage>
        <taxon>Bacteria</taxon>
        <taxon>Pseudomonadati</taxon>
        <taxon>Bacteroidota</taxon>
        <taxon>Flavobacteriia</taxon>
        <taxon>Flavobacteriales</taxon>
        <taxon>Flavobacteriaceae</taxon>
        <taxon>Asprobacillus</taxon>
    </lineage>
</organism>
<protein>
    <submittedName>
        <fullName evidence="2">Serine hydrolase</fullName>
        <ecNumber evidence="2">3.-.-.-</ecNumber>
    </submittedName>
</protein>
<dbReference type="InterPro" id="IPR050789">
    <property type="entry name" value="Diverse_Enzym_Activities"/>
</dbReference>
<dbReference type="Gene3D" id="3.40.710.10">
    <property type="entry name" value="DD-peptidase/beta-lactamase superfamily"/>
    <property type="match status" value="1"/>
</dbReference>
<dbReference type="InterPro" id="IPR012338">
    <property type="entry name" value="Beta-lactam/transpept-like"/>
</dbReference>
<gene>
    <name evidence="2" type="ORF">RQM59_13500</name>
</gene>
<accession>A0ABU3LIF0</accession>
<dbReference type="PANTHER" id="PTHR43283:SF7">
    <property type="entry name" value="BETA-LACTAMASE-RELATED DOMAIN-CONTAINING PROTEIN"/>
    <property type="match status" value="1"/>
</dbReference>
<sequence>MKRTKLARRIIFILFAIIALTTFTFCSSPQDWFYKGPAFKGTAFEKKQNLQNTGYTKDSLKKFTKYLRKSYHTTSMLVLQGGKVIYEYGNTSKINYLASCRKSILAMLYGKYVENGTIDLNETIGSIGIDEDDGLLPIEKQATVDHIITARSGVFHIPSNGGYDINNIKKRGSVQPGEYFVYNNWDFNVGGYILEKKSGHTIYEEIEEQLAIPLGFQDWHIKNQKKSKKNEKSRYQAFHIYISTRDMAKIGQLMLNKGRWDGKQLISKEWIEKITSTITPLDVVNQRYGLTEESPVQLSYGYMWWLFEQFYDNPDFEGAYTATGWGGQFITVIPKLNMVIAHKTRVDLLTIFGWANHNVSDPEYYSMLNEFIAIKK</sequence>
<keyword evidence="2" id="KW-0378">Hydrolase</keyword>
<evidence type="ECO:0000313" key="3">
    <source>
        <dbReference type="Proteomes" id="UP001257277"/>
    </source>
</evidence>
<dbReference type="Pfam" id="PF00144">
    <property type="entry name" value="Beta-lactamase"/>
    <property type="match status" value="1"/>
</dbReference>
<dbReference type="InterPro" id="IPR001466">
    <property type="entry name" value="Beta-lactam-related"/>
</dbReference>
<reference evidence="2 3" key="1">
    <citation type="submission" date="2023-09" db="EMBL/GenBank/DDBJ databases">
        <title>Novel taxa isolated from Blanes Bay.</title>
        <authorList>
            <person name="Rey-Velasco X."/>
            <person name="Lucena T."/>
        </authorList>
    </citation>
    <scope>NUCLEOTIDE SEQUENCE [LARGE SCALE GENOMIC DNA]</scope>
    <source>
        <strain evidence="2 3">S356</strain>
    </source>
</reference>
<dbReference type="EC" id="3.-.-.-" evidence="2"/>
<dbReference type="PANTHER" id="PTHR43283">
    <property type="entry name" value="BETA-LACTAMASE-RELATED"/>
    <property type="match status" value="1"/>
</dbReference>
<evidence type="ECO:0000313" key="2">
    <source>
        <dbReference type="EMBL" id="MDT7833400.1"/>
    </source>
</evidence>
<comment type="caution">
    <text evidence="2">The sequence shown here is derived from an EMBL/GenBank/DDBJ whole genome shotgun (WGS) entry which is preliminary data.</text>
</comment>
<dbReference type="SUPFAM" id="SSF56601">
    <property type="entry name" value="beta-lactamase/transpeptidase-like"/>
    <property type="match status" value="1"/>
</dbReference>
<proteinExistence type="predicted"/>
<keyword evidence="3" id="KW-1185">Reference proteome</keyword>
<name>A0ABU3LIF0_9FLAO</name>
<feature type="domain" description="Beta-lactamase-related" evidence="1">
    <location>
        <begin position="72"/>
        <end position="341"/>
    </location>
</feature>
<dbReference type="GO" id="GO:0016787">
    <property type="term" value="F:hydrolase activity"/>
    <property type="evidence" value="ECO:0007669"/>
    <property type="project" value="UniProtKB-KW"/>
</dbReference>
<dbReference type="EMBL" id="JAVTTO010000005">
    <property type="protein sequence ID" value="MDT7833400.1"/>
    <property type="molecule type" value="Genomic_DNA"/>
</dbReference>
<dbReference type="RefSeq" id="WP_349242651.1">
    <property type="nucleotide sequence ID" value="NZ_JAVTTO010000005.1"/>
</dbReference>